<dbReference type="SUPFAM" id="SSF55418">
    <property type="entry name" value="eIF4e-like"/>
    <property type="match status" value="1"/>
</dbReference>
<dbReference type="Pfam" id="PF08939">
    <property type="entry name" value="Bles03"/>
    <property type="match status" value="1"/>
</dbReference>
<dbReference type="EMBL" id="QVQW01000019">
    <property type="protein sequence ID" value="RKU45631.1"/>
    <property type="molecule type" value="Genomic_DNA"/>
</dbReference>
<evidence type="ECO:0008006" key="4">
    <source>
        <dbReference type="Google" id="ProtNLM"/>
    </source>
</evidence>
<evidence type="ECO:0000313" key="2">
    <source>
        <dbReference type="EMBL" id="RKU45631.1"/>
    </source>
</evidence>
<dbReference type="InterPro" id="IPR015034">
    <property type="entry name" value="Bles03"/>
</dbReference>
<comment type="caution">
    <text evidence="2">The sequence shown here is derived from an EMBL/GenBank/DDBJ whole genome shotgun (WGS) entry which is preliminary data.</text>
</comment>
<dbReference type="PANTHER" id="PTHR31977:SF1">
    <property type="entry name" value="UPF0696 PROTEIN C11ORF68"/>
    <property type="match status" value="1"/>
</dbReference>
<sequence length="287" mass="32039">MDDPMDIDSDFYGDEETIASLNARVSSFNPPKGPRAHGLPTHLIRPSPTASADHLHNRYAGHAGAWQLSETVDAFLARLPPSTTPVTLDIDWIWITNPFIPPSPPLSFDPVALFEEGGMARLHLLTSFITQANASRKPATVIGREIGRERALAVQQILDLAQHLDIKEGKWMLFPEPCYVDEVWGVVARYTASGELGISAKVAPLEESGSEKERLICVYTRDFRDKEDIARVLRRLREVGLVKEKKGRIYYKCDAFTYLGIGGGNTWGIKASMYSSTELFEYMKKQA</sequence>
<proteinExistence type="inferred from homology"/>
<protein>
    <recommendedName>
        <fullName evidence="4">DUF1917-domain-containing protein</fullName>
    </recommendedName>
</protein>
<comment type="similarity">
    <text evidence="1">Belongs to the UPF0696 family.</text>
</comment>
<evidence type="ECO:0000313" key="3">
    <source>
        <dbReference type="Proteomes" id="UP000275385"/>
    </source>
</evidence>
<keyword evidence="3" id="KW-1185">Reference proteome</keyword>
<dbReference type="AlphaFoldDB" id="A0A420YCJ9"/>
<dbReference type="InterPro" id="IPR023398">
    <property type="entry name" value="TIF_eIF4e-like"/>
</dbReference>
<dbReference type="PANTHER" id="PTHR31977">
    <property type="entry name" value="UPF0696 PROTEIN C11ORF68"/>
    <property type="match status" value="1"/>
</dbReference>
<reference evidence="2 3" key="1">
    <citation type="submission" date="2018-08" db="EMBL/GenBank/DDBJ databases">
        <title>Draft genome of the lignicolous fungus Coniochaeta pulveracea.</title>
        <authorList>
            <person name="Borstlap C.J."/>
            <person name="De Witt R.N."/>
            <person name="Botha A."/>
            <person name="Volschenk H."/>
        </authorList>
    </citation>
    <scope>NUCLEOTIDE SEQUENCE [LARGE SCALE GENOMIC DNA]</scope>
    <source>
        <strain evidence="2 3">CAB683</strain>
    </source>
</reference>
<gene>
    <name evidence="2" type="ORF">DL546_000731</name>
</gene>
<evidence type="ECO:0000256" key="1">
    <source>
        <dbReference type="ARBA" id="ARBA00010568"/>
    </source>
</evidence>
<accession>A0A420YCJ9</accession>
<organism evidence="2 3">
    <name type="scientific">Coniochaeta pulveracea</name>
    <dbReference type="NCBI Taxonomy" id="177199"/>
    <lineage>
        <taxon>Eukaryota</taxon>
        <taxon>Fungi</taxon>
        <taxon>Dikarya</taxon>
        <taxon>Ascomycota</taxon>
        <taxon>Pezizomycotina</taxon>
        <taxon>Sordariomycetes</taxon>
        <taxon>Sordariomycetidae</taxon>
        <taxon>Coniochaetales</taxon>
        <taxon>Coniochaetaceae</taxon>
        <taxon>Coniochaeta</taxon>
    </lineage>
</organism>
<dbReference type="OrthoDB" id="10067381at2759"/>
<dbReference type="Gene3D" id="3.30.760.10">
    <property type="entry name" value="RNA Cap, Translation Initiation Factor Eif4e"/>
    <property type="match status" value="1"/>
</dbReference>
<name>A0A420YCJ9_9PEZI</name>
<dbReference type="Proteomes" id="UP000275385">
    <property type="component" value="Unassembled WGS sequence"/>
</dbReference>